<dbReference type="RefSeq" id="WP_188896668.1">
    <property type="nucleotide sequence ID" value="NZ_BMMZ01000009.1"/>
</dbReference>
<dbReference type="Proteomes" id="UP000613840">
    <property type="component" value="Unassembled WGS sequence"/>
</dbReference>
<dbReference type="GO" id="GO:0005524">
    <property type="term" value="F:ATP binding"/>
    <property type="evidence" value="ECO:0007669"/>
    <property type="project" value="UniProtKB-KW"/>
</dbReference>
<evidence type="ECO:0000256" key="6">
    <source>
        <dbReference type="ARBA" id="ARBA00022840"/>
    </source>
</evidence>
<feature type="region of interest" description="Disordered" evidence="9">
    <location>
        <begin position="256"/>
        <end position="275"/>
    </location>
</feature>
<dbReference type="Pfam" id="PF19279">
    <property type="entry name" value="YegS_C"/>
    <property type="match status" value="1"/>
</dbReference>
<keyword evidence="8" id="KW-1208">Phospholipid metabolism</keyword>
<dbReference type="InterPro" id="IPR016064">
    <property type="entry name" value="NAD/diacylglycerol_kinase_sf"/>
</dbReference>
<evidence type="ECO:0000256" key="8">
    <source>
        <dbReference type="ARBA" id="ARBA00023264"/>
    </source>
</evidence>
<accession>A0A917W680</accession>
<dbReference type="GO" id="GO:0008654">
    <property type="term" value="P:phospholipid biosynthetic process"/>
    <property type="evidence" value="ECO:0007669"/>
    <property type="project" value="UniProtKB-KW"/>
</dbReference>
<evidence type="ECO:0000256" key="5">
    <source>
        <dbReference type="ARBA" id="ARBA00022777"/>
    </source>
</evidence>
<comment type="cofactor">
    <cofactor evidence="1">
        <name>Mg(2+)</name>
        <dbReference type="ChEBI" id="CHEBI:18420"/>
    </cofactor>
</comment>
<dbReference type="EMBL" id="BMMZ01000009">
    <property type="protein sequence ID" value="GGL73691.1"/>
    <property type="molecule type" value="Genomic_DNA"/>
</dbReference>
<evidence type="ECO:0000259" key="10">
    <source>
        <dbReference type="PROSITE" id="PS50146"/>
    </source>
</evidence>
<dbReference type="Pfam" id="PF00781">
    <property type="entry name" value="DAGK_cat"/>
    <property type="match status" value="1"/>
</dbReference>
<evidence type="ECO:0000256" key="9">
    <source>
        <dbReference type="SAM" id="MobiDB-lite"/>
    </source>
</evidence>
<evidence type="ECO:0000256" key="7">
    <source>
        <dbReference type="ARBA" id="ARBA00023209"/>
    </source>
</evidence>
<dbReference type="PANTHER" id="PTHR12358">
    <property type="entry name" value="SPHINGOSINE KINASE"/>
    <property type="match status" value="1"/>
</dbReference>
<organism evidence="11 12">
    <name type="scientific">Microlunatus endophyticus</name>
    <dbReference type="NCBI Taxonomy" id="1716077"/>
    <lineage>
        <taxon>Bacteria</taxon>
        <taxon>Bacillati</taxon>
        <taxon>Actinomycetota</taxon>
        <taxon>Actinomycetes</taxon>
        <taxon>Propionibacteriales</taxon>
        <taxon>Propionibacteriaceae</taxon>
        <taxon>Microlunatus</taxon>
    </lineage>
</organism>
<evidence type="ECO:0000256" key="3">
    <source>
        <dbReference type="ARBA" id="ARBA00022679"/>
    </source>
</evidence>
<reference evidence="11" key="1">
    <citation type="journal article" date="2014" name="Int. J. Syst. Evol. Microbiol.">
        <title>Complete genome sequence of Corynebacterium casei LMG S-19264T (=DSM 44701T), isolated from a smear-ripened cheese.</title>
        <authorList>
            <consortium name="US DOE Joint Genome Institute (JGI-PGF)"/>
            <person name="Walter F."/>
            <person name="Albersmeier A."/>
            <person name="Kalinowski J."/>
            <person name="Ruckert C."/>
        </authorList>
    </citation>
    <scope>NUCLEOTIDE SEQUENCE</scope>
    <source>
        <strain evidence="11">CGMCC 4.7306</strain>
    </source>
</reference>
<gene>
    <name evidence="11" type="ORF">GCM10011575_35060</name>
</gene>
<dbReference type="SUPFAM" id="SSF111331">
    <property type="entry name" value="NAD kinase/diacylglycerol kinase-like"/>
    <property type="match status" value="1"/>
</dbReference>
<keyword evidence="12" id="KW-1185">Reference proteome</keyword>
<sequence length="320" mass="34649">MPVAAVVVNPTNVNLGRLRDAVQRAQQAAGWNPSRWFFTARDDSGRRAARDALEASPDVVLVVGGDGTVRTTAQELRRTVPVTIVPAGTGNLLARNLRLPLTDLDQAVSAAFTGQDRHIDVIKATLEHETGKVVEHIFLAMAGVGLDAAMALHSNTSLKSLVGWLAYVPPIARSILSNQSFDVRYRINHNDQRSMTAHTMIIGNCGVLTGDVVLMPAAAVDDGLLDVVILRPGRRLSGWTPIGIRLAANGAVHRRRHRLGKTPRGLPSSRSATHAQAREFEATFDQPQLIELDGDIIDHITRAQFTLLPGELTLRTPLHG</sequence>
<reference evidence="11" key="2">
    <citation type="submission" date="2020-09" db="EMBL/GenBank/DDBJ databases">
        <authorList>
            <person name="Sun Q."/>
            <person name="Zhou Y."/>
        </authorList>
    </citation>
    <scope>NUCLEOTIDE SEQUENCE</scope>
    <source>
        <strain evidence="11">CGMCC 4.7306</strain>
    </source>
</reference>
<evidence type="ECO:0000256" key="1">
    <source>
        <dbReference type="ARBA" id="ARBA00001946"/>
    </source>
</evidence>
<feature type="domain" description="DAGKc" evidence="10">
    <location>
        <begin position="1"/>
        <end position="128"/>
    </location>
</feature>
<dbReference type="InterPro" id="IPR045540">
    <property type="entry name" value="YegS/DAGK_C"/>
</dbReference>
<keyword evidence="4" id="KW-0547">Nucleotide-binding</keyword>
<keyword evidence="7" id="KW-0594">Phospholipid biosynthesis</keyword>
<evidence type="ECO:0000256" key="4">
    <source>
        <dbReference type="ARBA" id="ARBA00022741"/>
    </source>
</evidence>
<dbReference type="PROSITE" id="PS50146">
    <property type="entry name" value="DAGK"/>
    <property type="match status" value="1"/>
</dbReference>
<dbReference type="Gene3D" id="3.40.50.10330">
    <property type="entry name" value="Probable inorganic polyphosphate/atp-NAD kinase, domain 1"/>
    <property type="match status" value="1"/>
</dbReference>
<dbReference type="InterPro" id="IPR001206">
    <property type="entry name" value="Diacylglycerol_kinase_cat_dom"/>
</dbReference>
<keyword evidence="7" id="KW-0444">Lipid biosynthesis</keyword>
<evidence type="ECO:0000256" key="2">
    <source>
        <dbReference type="ARBA" id="ARBA00005983"/>
    </source>
</evidence>
<keyword evidence="7" id="KW-0443">Lipid metabolism</keyword>
<dbReference type="InterPro" id="IPR017438">
    <property type="entry name" value="ATP-NAD_kinase_N"/>
</dbReference>
<keyword evidence="3" id="KW-0808">Transferase</keyword>
<comment type="caution">
    <text evidence="11">The sequence shown here is derived from an EMBL/GenBank/DDBJ whole genome shotgun (WGS) entry which is preliminary data.</text>
</comment>
<comment type="similarity">
    <text evidence="2">Belongs to the diacylglycerol/lipid kinase family.</text>
</comment>
<dbReference type="SMART" id="SM00046">
    <property type="entry name" value="DAGKc"/>
    <property type="match status" value="1"/>
</dbReference>
<dbReference type="PANTHER" id="PTHR12358:SF54">
    <property type="entry name" value="SPHINGOSINE KINASE RELATED PROTEIN"/>
    <property type="match status" value="1"/>
</dbReference>
<keyword evidence="6" id="KW-0067">ATP-binding</keyword>
<dbReference type="AlphaFoldDB" id="A0A917W680"/>
<dbReference type="GO" id="GO:0016301">
    <property type="term" value="F:kinase activity"/>
    <property type="evidence" value="ECO:0007669"/>
    <property type="project" value="UniProtKB-KW"/>
</dbReference>
<name>A0A917W680_9ACTN</name>
<dbReference type="InterPro" id="IPR050187">
    <property type="entry name" value="Lipid_Phosphate_FormReg"/>
</dbReference>
<evidence type="ECO:0000313" key="12">
    <source>
        <dbReference type="Proteomes" id="UP000613840"/>
    </source>
</evidence>
<protein>
    <submittedName>
        <fullName evidence="11">Sphingosine kinase</fullName>
    </submittedName>
</protein>
<dbReference type="Gene3D" id="2.60.200.40">
    <property type="match status" value="1"/>
</dbReference>
<evidence type="ECO:0000313" key="11">
    <source>
        <dbReference type="EMBL" id="GGL73691.1"/>
    </source>
</evidence>
<keyword evidence="5 11" id="KW-0418">Kinase</keyword>
<proteinExistence type="inferred from homology"/>